<dbReference type="EMBL" id="LWAJ01000251">
    <property type="protein sequence ID" value="KZL48358.1"/>
    <property type="molecule type" value="Genomic_DNA"/>
</dbReference>
<evidence type="ECO:0000313" key="2">
    <source>
        <dbReference type="EMBL" id="KZL48358.1"/>
    </source>
</evidence>
<dbReference type="OrthoDB" id="468406at2"/>
<protein>
    <submittedName>
        <fullName evidence="2">Uncharacterized protein</fullName>
    </submittedName>
</protein>
<proteinExistence type="predicted"/>
<gene>
    <name evidence="2" type="ORF">A2T98_18505</name>
</gene>
<keyword evidence="1" id="KW-0472">Membrane</keyword>
<evidence type="ECO:0000313" key="3">
    <source>
        <dbReference type="Proteomes" id="UP000076555"/>
    </source>
</evidence>
<keyword evidence="1" id="KW-1133">Transmembrane helix</keyword>
<dbReference type="AlphaFoldDB" id="A0A166IG33"/>
<feature type="transmembrane region" description="Helical" evidence="1">
    <location>
        <begin position="39"/>
        <end position="64"/>
    </location>
</feature>
<keyword evidence="1" id="KW-0812">Transmembrane</keyword>
<feature type="transmembrane region" description="Helical" evidence="1">
    <location>
        <begin position="12"/>
        <end position="33"/>
    </location>
</feature>
<accession>A0A166IG33</accession>
<comment type="caution">
    <text evidence="2">The sequence shown here is derived from an EMBL/GenBank/DDBJ whole genome shotgun (WGS) entry which is preliminary data.</text>
</comment>
<name>A0A166IG33_NODSP</name>
<sequence>MIGEGNEVNQSSLNRTLTQIFGILLGIGLAVWVLRGFGILTFIPGGVIGLLLLGAIAVGVLSYVQRTWWRL</sequence>
<evidence type="ECO:0000256" key="1">
    <source>
        <dbReference type="SAM" id="Phobius"/>
    </source>
</evidence>
<reference evidence="2 3" key="1">
    <citation type="submission" date="2016-04" db="EMBL/GenBank/DDBJ databases">
        <title>Draft Genome Assembly of the Bloom-forming Cyanobacterium Nodularia spumigena Strain CENA596 in Shrimp Production Ponds.</title>
        <authorList>
            <person name="Popin R.V."/>
            <person name="Rigonato J."/>
            <person name="Abreu V.A."/>
            <person name="Andreote A.P."/>
            <person name="Silveira S.B."/>
            <person name="Odebrecht C."/>
            <person name="Fiore M.F."/>
        </authorList>
    </citation>
    <scope>NUCLEOTIDE SEQUENCE [LARGE SCALE GENOMIC DNA]</scope>
    <source>
        <strain evidence="2 3">CENA596</strain>
    </source>
</reference>
<organism evidence="2 3">
    <name type="scientific">Nodularia spumigena CENA596</name>
    <dbReference type="NCBI Taxonomy" id="1819295"/>
    <lineage>
        <taxon>Bacteria</taxon>
        <taxon>Bacillati</taxon>
        <taxon>Cyanobacteriota</taxon>
        <taxon>Cyanophyceae</taxon>
        <taxon>Nostocales</taxon>
        <taxon>Nodulariaceae</taxon>
        <taxon>Nodularia</taxon>
    </lineage>
</organism>
<dbReference type="Proteomes" id="UP000076555">
    <property type="component" value="Unassembled WGS sequence"/>
</dbReference>